<dbReference type="HOGENOM" id="CLU_1535393_0_0_1"/>
<proteinExistence type="predicted"/>
<dbReference type="Proteomes" id="UP000011087">
    <property type="component" value="Unassembled WGS sequence"/>
</dbReference>
<dbReference type="PaxDb" id="55529-EKX31295"/>
<evidence type="ECO:0000313" key="3">
    <source>
        <dbReference type="Proteomes" id="UP000011087"/>
    </source>
</evidence>
<protein>
    <submittedName>
        <fullName evidence="1 2">Uncharacterized protein</fullName>
    </submittedName>
</protein>
<evidence type="ECO:0000313" key="2">
    <source>
        <dbReference type="EnsemblProtists" id="EKX31295"/>
    </source>
</evidence>
<dbReference type="GeneID" id="17288014"/>
<dbReference type="AlphaFoldDB" id="L1I631"/>
<evidence type="ECO:0000313" key="1">
    <source>
        <dbReference type="EMBL" id="EKX31295.1"/>
    </source>
</evidence>
<reference evidence="2" key="3">
    <citation type="submission" date="2016-03" db="UniProtKB">
        <authorList>
            <consortium name="EnsemblProtists"/>
        </authorList>
    </citation>
    <scope>IDENTIFICATION</scope>
</reference>
<gene>
    <name evidence="1" type="ORF">GUITHDRAFT_122508</name>
</gene>
<organism evidence="1">
    <name type="scientific">Guillardia theta (strain CCMP2712)</name>
    <name type="common">Cryptophyte</name>
    <dbReference type="NCBI Taxonomy" id="905079"/>
    <lineage>
        <taxon>Eukaryota</taxon>
        <taxon>Cryptophyceae</taxon>
        <taxon>Pyrenomonadales</taxon>
        <taxon>Geminigeraceae</taxon>
        <taxon>Guillardia</taxon>
    </lineage>
</organism>
<reference evidence="1 3" key="1">
    <citation type="journal article" date="2012" name="Nature">
        <title>Algal genomes reveal evolutionary mosaicism and the fate of nucleomorphs.</title>
        <authorList>
            <consortium name="DOE Joint Genome Institute"/>
            <person name="Curtis B.A."/>
            <person name="Tanifuji G."/>
            <person name="Burki F."/>
            <person name="Gruber A."/>
            <person name="Irimia M."/>
            <person name="Maruyama S."/>
            <person name="Arias M.C."/>
            <person name="Ball S.G."/>
            <person name="Gile G.H."/>
            <person name="Hirakawa Y."/>
            <person name="Hopkins J.F."/>
            <person name="Kuo A."/>
            <person name="Rensing S.A."/>
            <person name="Schmutz J."/>
            <person name="Symeonidi A."/>
            <person name="Elias M."/>
            <person name="Eveleigh R.J."/>
            <person name="Herman E.K."/>
            <person name="Klute M.J."/>
            <person name="Nakayama T."/>
            <person name="Obornik M."/>
            <person name="Reyes-Prieto A."/>
            <person name="Armbrust E.V."/>
            <person name="Aves S.J."/>
            <person name="Beiko R.G."/>
            <person name="Coutinho P."/>
            <person name="Dacks J.B."/>
            <person name="Durnford D.G."/>
            <person name="Fast N.M."/>
            <person name="Green B.R."/>
            <person name="Grisdale C.J."/>
            <person name="Hempel F."/>
            <person name="Henrissat B."/>
            <person name="Hoppner M.P."/>
            <person name="Ishida K."/>
            <person name="Kim E."/>
            <person name="Koreny L."/>
            <person name="Kroth P.G."/>
            <person name="Liu Y."/>
            <person name="Malik S.B."/>
            <person name="Maier U.G."/>
            <person name="McRose D."/>
            <person name="Mock T."/>
            <person name="Neilson J.A."/>
            <person name="Onodera N.T."/>
            <person name="Poole A.M."/>
            <person name="Pritham E.J."/>
            <person name="Richards T.A."/>
            <person name="Rocap G."/>
            <person name="Roy S.W."/>
            <person name="Sarai C."/>
            <person name="Schaack S."/>
            <person name="Shirato S."/>
            <person name="Slamovits C.H."/>
            <person name="Spencer D.F."/>
            <person name="Suzuki S."/>
            <person name="Worden A.Z."/>
            <person name="Zauner S."/>
            <person name="Barry K."/>
            <person name="Bell C."/>
            <person name="Bharti A.K."/>
            <person name="Crow J.A."/>
            <person name="Grimwood J."/>
            <person name="Kramer R."/>
            <person name="Lindquist E."/>
            <person name="Lucas S."/>
            <person name="Salamov A."/>
            <person name="McFadden G.I."/>
            <person name="Lane C.E."/>
            <person name="Keeling P.J."/>
            <person name="Gray M.W."/>
            <person name="Grigoriev I.V."/>
            <person name="Archibald J.M."/>
        </authorList>
    </citation>
    <scope>NUCLEOTIDE SEQUENCE</scope>
    <source>
        <strain evidence="1 3">CCMP2712</strain>
    </source>
</reference>
<keyword evidence="3" id="KW-1185">Reference proteome</keyword>
<accession>L1I631</accession>
<dbReference type="EnsemblProtists" id="EKX31295">
    <property type="protein sequence ID" value="EKX31295"/>
    <property type="gene ID" value="GUITHDRAFT_122508"/>
</dbReference>
<dbReference type="RefSeq" id="XP_005818275.1">
    <property type="nucleotide sequence ID" value="XM_005818218.1"/>
</dbReference>
<dbReference type="KEGG" id="gtt:GUITHDRAFT_122508"/>
<dbReference type="EMBL" id="JH993309">
    <property type="protein sequence ID" value="EKX31295.1"/>
    <property type="molecule type" value="Genomic_DNA"/>
</dbReference>
<sequence length="175" mass="20653">MDGYKKTNEKIRIGNRDRIVYSKGRSKYVIFNKEYTNIRSPVFSKNKKKGGALRFILSSSKKPGDIAIDDTKRIMDYNNTDELARLQDIFSSHQKISMDGYENLTYIQMNSYYDHAMNRRNELELRFKDSSNRYFTLRIVRSEIRKSFVFNNDFDVLYSVYINDSKKDSVTLTLG</sequence>
<reference evidence="3" key="2">
    <citation type="submission" date="2012-11" db="EMBL/GenBank/DDBJ databases">
        <authorList>
            <person name="Kuo A."/>
            <person name="Curtis B.A."/>
            <person name="Tanifuji G."/>
            <person name="Burki F."/>
            <person name="Gruber A."/>
            <person name="Irimia M."/>
            <person name="Maruyama S."/>
            <person name="Arias M.C."/>
            <person name="Ball S.G."/>
            <person name="Gile G.H."/>
            <person name="Hirakawa Y."/>
            <person name="Hopkins J.F."/>
            <person name="Rensing S.A."/>
            <person name="Schmutz J."/>
            <person name="Symeonidi A."/>
            <person name="Elias M."/>
            <person name="Eveleigh R.J."/>
            <person name="Herman E.K."/>
            <person name="Klute M.J."/>
            <person name="Nakayama T."/>
            <person name="Obornik M."/>
            <person name="Reyes-Prieto A."/>
            <person name="Armbrust E.V."/>
            <person name="Aves S.J."/>
            <person name="Beiko R.G."/>
            <person name="Coutinho P."/>
            <person name="Dacks J.B."/>
            <person name="Durnford D.G."/>
            <person name="Fast N.M."/>
            <person name="Green B.R."/>
            <person name="Grisdale C."/>
            <person name="Hempe F."/>
            <person name="Henrissat B."/>
            <person name="Hoppner M.P."/>
            <person name="Ishida K.-I."/>
            <person name="Kim E."/>
            <person name="Koreny L."/>
            <person name="Kroth P.G."/>
            <person name="Liu Y."/>
            <person name="Malik S.-B."/>
            <person name="Maier U.G."/>
            <person name="McRose D."/>
            <person name="Mock T."/>
            <person name="Neilson J.A."/>
            <person name="Onodera N.T."/>
            <person name="Poole A.M."/>
            <person name="Pritham E.J."/>
            <person name="Richards T.A."/>
            <person name="Rocap G."/>
            <person name="Roy S.W."/>
            <person name="Sarai C."/>
            <person name="Schaack S."/>
            <person name="Shirato S."/>
            <person name="Slamovits C.H."/>
            <person name="Spencer D.F."/>
            <person name="Suzuki S."/>
            <person name="Worden A.Z."/>
            <person name="Zauner S."/>
            <person name="Barry K."/>
            <person name="Bell C."/>
            <person name="Bharti A.K."/>
            <person name="Crow J.A."/>
            <person name="Grimwood J."/>
            <person name="Kramer R."/>
            <person name="Lindquist E."/>
            <person name="Lucas S."/>
            <person name="Salamov A."/>
            <person name="McFadden G.I."/>
            <person name="Lane C.E."/>
            <person name="Keeling P.J."/>
            <person name="Gray M.W."/>
            <person name="Grigoriev I.V."/>
            <person name="Archibald J.M."/>
        </authorList>
    </citation>
    <scope>NUCLEOTIDE SEQUENCE</scope>
    <source>
        <strain evidence="3">CCMP2712</strain>
    </source>
</reference>
<name>L1I631_GUITC</name>